<dbReference type="PROSITE" id="PS00444">
    <property type="entry name" value="POLYPRENYL_SYNTHASE_2"/>
    <property type="match status" value="1"/>
</dbReference>
<dbReference type="GO" id="GO:0046872">
    <property type="term" value="F:metal ion binding"/>
    <property type="evidence" value="ECO:0007669"/>
    <property type="project" value="UniProtKB-KW"/>
</dbReference>
<dbReference type="CDD" id="cd00867">
    <property type="entry name" value="Trans_IPPS"/>
    <property type="match status" value="1"/>
</dbReference>
<feature type="compositionally biased region" description="Basic and acidic residues" evidence="4">
    <location>
        <begin position="21"/>
        <end position="32"/>
    </location>
</feature>
<keyword evidence="3" id="KW-0460">Magnesium</keyword>
<evidence type="ECO:0000256" key="1">
    <source>
        <dbReference type="ARBA" id="ARBA00022679"/>
    </source>
</evidence>
<dbReference type="PANTHER" id="PTHR12001:SF44">
    <property type="entry name" value="GERANYLGERANYL PYROPHOSPHATE SYNTHASE"/>
    <property type="match status" value="1"/>
</dbReference>
<name>A0AAN4Y9J2_ASPOZ</name>
<keyword evidence="2" id="KW-0479">Metal-binding</keyword>
<comment type="caution">
    <text evidence="5">The sequence shown here is derived from an EMBL/GenBank/DDBJ whole genome shotgun (WGS) entry which is preliminary data.</text>
</comment>
<dbReference type="SUPFAM" id="SSF48576">
    <property type="entry name" value="Terpenoid synthases"/>
    <property type="match status" value="1"/>
</dbReference>
<dbReference type="InterPro" id="IPR033749">
    <property type="entry name" value="Polyprenyl_synt_CS"/>
</dbReference>
<dbReference type="EMBL" id="BSYA01000001">
    <property type="protein sequence ID" value="GMG22391.1"/>
    <property type="molecule type" value="Genomic_DNA"/>
</dbReference>
<reference evidence="5" key="1">
    <citation type="submission" date="2023-04" db="EMBL/GenBank/DDBJ databases">
        <title>Aspergillus oryzae NBRC 4228.</title>
        <authorList>
            <person name="Ichikawa N."/>
            <person name="Sato H."/>
            <person name="Tonouchi N."/>
        </authorList>
    </citation>
    <scope>NUCLEOTIDE SEQUENCE</scope>
    <source>
        <strain evidence="5">NBRC 4228</strain>
    </source>
</reference>
<dbReference type="GO" id="GO:0004659">
    <property type="term" value="F:prenyltransferase activity"/>
    <property type="evidence" value="ECO:0007669"/>
    <property type="project" value="InterPro"/>
</dbReference>
<evidence type="ECO:0000313" key="6">
    <source>
        <dbReference type="Proteomes" id="UP001165205"/>
    </source>
</evidence>
<dbReference type="GO" id="GO:0046165">
    <property type="term" value="P:alcohol biosynthetic process"/>
    <property type="evidence" value="ECO:0007669"/>
    <property type="project" value="UniProtKB-ARBA"/>
</dbReference>
<dbReference type="Gene3D" id="1.10.600.10">
    <property type="entry name" value="Farnesyl Diphosphate Synthase"/>
    <property type="match status" value="1"/>
</dbReference>
<dbReference type="Pfam" id="PF00348">
    <property type="entry name" value="polyprenyl_synt"/>
    <property type="match status" value="1"/>
</dbReference>
<dbReference type="InterPro" id="IPR008949">
    <property type="entry name" value="Isoprenoid_synthase_dom_sf"/>
</dbReference>
<dbReference type="GO" id="GO:0043386">
    <property type="term" value="P:mycotoxin biosynthetic process"/>
    <property type="evidence" value="ECO:0007669"/>
    <property type="project" value="UniProtKB-ARBA"/>
</dbReference>
<dbReference type="Proteomes" id="UP001165205">
    <property type="component" value="Unassembled WGS sequence"/>
</dbReference>
<organism evidence="5 6">
    <name type="scientific">Aspergillus oryzae</name>
    <name type="common">Yellow koji mold</name>
    <dbReference type="NCBI Taxonomy" id="5062"/>
    <lineage>
        <taxon>Eukaryota</taxon>
        <taxon>Fungi</taxon>
        <taxon>Dikarya</taxon>
        <taxon>Ascomycota</taxon>
        <taxon>Pezizomycotina</taxon>
        <taxon>Eurotiomycetes</taxon>
        <taxon>Eurotiomycetidae</taxon>
        <taxon>Eurotiales</taxon>
        <taxon>Aspergillaceae</taxon>
        <taxon>Aspergillus</taxon>
        <taxon>Aspergillus subgen. Circumdati</taxon>
    </lineage>
</organism>
<evidence type="ECO:0000256" key="2">
    <source>
        <dbReference type="ARBA" id="ARBA00022723"/>
    </source>
</evidence>
<dbReference type="PANTHER" id="PTHR12001">
    <property type="entry name" value="GERANYLGERANYL PYROPHOSPHATE SYNTHASE"/>
    <property type="match status" value="1"/>
</dbReference>
<dbReference type="GO" id="GO:0008299">
    <property type="term" value="P:isoprenoid biosynthetic process"/>
    <property type="evidence" value="ECO:0007669"/>
    <property type="project" value="InterPro"/>
</dbReference>
<dbReference type="InterPro" id="IPR000092">
    <property type="entry name" value="Polyprenyl_synt"/>
</dbReference>
<sequence>MPQRNMDQALEFDQNMTQVRRPRDDQENHEGTDADEGQGTTTSNRPYTQYDILAPFTKADAEKVCILRSVQRTALTRLILSRSAWSPSNTPGLFLARTPLVRLSPRFKPISDQNVPKFCLVRICQLYSIEDAVLRILTEELQTLTLGQALDLNWTFNKKCPSVNEYLVMIDHKTGGFFRLMLRIMEIEANATPNDELRHLITLLGRYYQIRDDYQNLASDEVGLLLV</sequence>
<protein>
    <submittedName>
        <fullName evidence="5">Unnamed protein product</fullName>
    </submittedName>
</protein>
<evidence type="ECO:0000256" key="3">
    <source>
        <dbReference type="ARBA" id="ARBA00022842"/>
    </source>
</evidence>
<feature type="region of interest" description="Disordered" evidence="4">
    <location>
        <begin position="1"/>
        <end position="46"/>
    </location>
</feature>
<gene>
    <name evidence="5" type="ORF">Aory04_000004600</name>
</gene>
<accession>A0AAN4Y9J2</accession>
<proteinExistence type="predicted"/>
<keyword evidence="1" id="KW-0808">Transferase</keyword>
<evidence type="ECO:0000313" key="5">
    <source>
        <dbReference type="EMBL" id="GMG22391.1"/>
    </source>
</evidence>
<dbReference type="AlphaFoldDB" id="A0AAN4Y9J2"/>
<evidence type="ECO:0000256" key="4">
    <source>
        <dbReference type="SAM" id="MobiDB-lite"/>
    </source>
</evidence>